<dbReference type="NCBIfam" id="NF006054">
    <property type="entry name" value="PRK08202.1"/>
    <property type="match status" value="1"/>
</dbReference>
<dbReference type="InterPro" id="IPR008271">
    <property type="entry name" value="Ser/Thr_kinase_AS"/>
</dbReference>
<feature type="coiled-coil region" evidence="13">
    <location>
        <begin position="216"/>
        <end position="243"/>
    </location>
</feature>
<dbReference type="Pfam" id="PF01048">
    <property type="entry name" value="PNP_UDP_1"/>
    <property type="match status" value="1"/>
</dbReference>
<comment type="catalytic activity">
    <reaction evidence="9">
        <text>2'-deoxyinosine + phosphate = 2-deoxy-alpha-D-ribose 1-phosphate + hypoxanthine</text>
        <dbReference type="Rhea" id="RHEA:27750"/>
        <dbReference type="ChEBI" id="CHEBI:17368"/>
        <dbReference type="ChEBI" id="CHEBI:28997"/>
        <dbReference type="ChEBI" id="CHEBI:43474"/>
        <dbReference type="ChEBI" id="CHEBI:57259"/>
        <dbReference type="EC" id="2.4.2.1"/>
    </reaction>
</comment>
<dbReference type="GO" id="GO:0005737">
    <property type="term" value="C:cytoplasm"/>
    <property type="evidence" value="ECO:0007669"/>
    <property type="project" value="TreeGrafter"/>
</dbReference>
<dbReference type="PROSITE" id="PS50011">
    <property type="entry name" value="PROTEIN_KINASE_DOM"/>
    <property type="match status" value="1"/>
</dbReference>
<dbReference type="InterPro" id="IPR000719">
    <property type="entry name" value="Prot_kinase_dom"/>
</dbReference>
<dbReference type="CDD" id="cd09009">
    <property type="entry name" value="PNP-EcPNPII_like"/>
    <property type="match status" value="1"/>
</dbReference>
<accession>A0A915MGP3</accession>
<evidence type="ECO:0000313" key="15">
    <source>
        <dbReference type="Proteomes" id="UP000887561"/>
    </source>
</evidence>
<evidence type="ECO:0000313" key="16">
    <source>
        <dbReference type="WBParaSite" id="scaffold3593_cov177.g6835"/>
    </source>
</evidence>
<dbReference type="NCBIfam" id="TIGR01700">
    <property type="entry name" value="PNPH"/>
    <property type="match status" value="1"/>
</dbReference>
<comment type="catalytic activity">
    <reaction evidence="7">
        <text>inosine + phosphate = alpha-D-ribose 1-phosphate + hypoxanthine</text>
        <dbReference type="Rhea" id="RHEA:27646"/>
        <dbReference type="ChEBI" id="CHEBI:17368"/>
        <dbReference type="ChEBI" id="CHEBI:17596"/>
        <dbReference type="ChEBI" id="CHEBI:43474"/>
        <dbReference type="ChEBI" id="CHEBI:57720"/>
        <dbReference type="EC" id="2.4.2.1"/>
    </reaction>
</comment>
<feature type="domain" description="Protein kinase" evidence="14">
    <location>
        <begin position="1"/>
        <end position="159"/>
    </location>
</feature>
<dbReference type="PANTHER" id="PTHR11904:SF9">
    <property type="entry name" value="PURINE NUCLEOSIDE PHOSPHORYLASE-RELATED"/>
    <property type="match status" value="1"/>
</dbReference>
<dbReference type="InterPro" id="IPR011009">
    <property type="entry name" value="Kinase-like_dom_sf"/>
</dbReference>
<evidence type="ECO:0000256" key="5">
    <source>
        <dbReference type="ARBA" id="ARBA00022676"/>
    </source>
</evidence>
<dbReference type="WBParaSite" id="scaffold3593_cov177.g6835">
    <property type="protein sequence ID" value="scaffold3593_cov177.g6835"/>
    <property type="gene ID" value="scaffold3593_cov177.g6835"/>
</dbReference>
<proteinExistence type="inferred from homology"/>
<keyword evidence="15" id="KW-1185">Reference proteome</keyword>
<dbReference type="GO" id="GO:0004672">
    <property type="term" value="F:protein kinase activity"/>
    <property type="evidence" value="ECO:0007669"/>
    <property type="project" value="InterPro"/>
</dbReference>
<dbReference type="InterPro" id="IPR011270">
    <property type="entry name" value="Pur_Nuc_Pase_Ino/Guo-sp"/>
</dbReference>
<organism evidence="15 16">
    <name type="scientific">Meloidogyne javanica</name>
    <name type="common">Root-knot nematode worm</name>
    <dbReference type="NCBI Taxonomy" id="6303"/>
    <lineage>
        <taxon>Eukaryota</taxon>
        <taxon>Metazoa</taxon>
        <taxon>Ecdysozoa</taxon>
        <taxon>Nematoda</taxon>
        <taxon>Chromadorea</taxon>
        <taxon>Rhabditida</taxon>
        <taxon>Tylenchina</taxon>
        <taxon>Tylenchomorpha</taxon>
        <taxon>Tylenchoidea</taxon>
        <taxon>Meloidogynidae</taxon>
        <taxon>Meloidogyninae</taxon>
        <taxon>Meloidogyne</taxon>
        <taxon>Meloidogyne incognita group</taxon>
    </lineage>
</organism>
<protein>
    <recommendedName>
        <fullName evidence="4">Purine nucleoside phosphorylase</fullName>
        <ecNumber evidence="3">2.4.2.1</ecNumber>
    </recommendedName>
    <alternativeName>
        <fullName evidence="12">Inosine phosphorylase</fullName>
    </alternativeName>
    <alternativeName>
        <fullName evidence="11">Inosine-guanosine phosphorylase</fullName>
    </alternativeName>
</protein>
<evidence type="ECO:0000256" key="11">
    <source>
        <dbReference type="ARBA" id="ARBA00031036"/>
    </source>
</evidence>
<dbReference type="PROSITE" id="PS00108">
    <property type="entry name" value="PROTEIN_KINASE_ST"/>
    <property type="match status" value="1"/>
</dbReference>
<dbReference type="SUPFAM" id="SSF56112">
    <property type="entry name" value="Protein kinase-like (PK-like)"/>
    <property type="match status" value="1"/>
</dbReference>
<evidence type="ECO:0000256" key="2">
    <source>
        <dbReference type="ARBA" id="ARBA00006751"/>
    </source>
</evidence>
<comment type="pathway">
    <text evidence="1">Purine metabolism; purine nucleoside salvage.</text>
</comment>
<keyword evidence="13" id="KW-0175">Coiled coil</keyword>
<evidence type="ECO:0000256" key="7">
    <source>
        <dbReference type="ARBA" id="ARBA00023918"/>
    </source>
</evidence>
<name>A0A915MGP3_MELJA</name>
<keyword evidence="5" id="KW-0328">Glycosyltransferase</keyword>
<evidence type="ECO:0000256" key="4">
    <source>
        <dbReference type="ARBA" id="ARBA00013834"/>
    </source>
</evidence>
<evidence type="ECO:0000256" key="6">
    <source>
        <dbReference type="ARBA" id="ARBA00022679"/>
    </source>
</evidence>
<evidence type="ECO:0000259" key="14">
    <source>
        <dbReference type="PROSITE" id="PS50011"/>
    </source>
</evidence>
<dbReference type="GO" id="GO:0009116">
    <property type="term" value="P:nucleoside metabolic process"/>
    <property type="evidence" value="ECO:0007669"/>
    <property type="project" value="InterPro"/>
</dbReference>
<evidence type="ECO:0000256" key="12">
    <source>
        <dbReference type="ARBA" id="ARBA00033072"/>
    </source>
</evidence>
<keyword evidence="6" id="KW-0808">Transferase</keyword>
<dbReference type="Gene3D" id="3.40.50.1580">
    <property type="entry name" value="Nucleoside phosphorylase domain"/>
    <property type="match status" value="1"/>
</dbReference>
<evidence type="ECO:0000256" key="3">
    <source>
        <dbReference type="ARBA" id="ARBA00011886"/>
    </source>
</evidence>
<dbReference type="InterPro" id="IPR035994">
    <property type="entry name" value="Nucleoside_phosphorylase_sf"/>
</dbReference>
<dbReference type="AlphaFoldDB" id="A0A915MGP3"/>
<evidence type="ECO:0000256" key="10">
    <source>
        <dbReference type="ARBA" id="ARBA00023970"/>
    </source>
</evidence>
<evidence type="ECO:0000256" key="13">
    <source>
        <dbReference type="SAM" id="Coils"/>
    </source>
</evidence>
<dbReference type="Proteomes" id="UP000887561">
    <property type="component" value="Unplaced"/>
</dbReference>
<comment type="similarity">
    <text evidence="2">Belongs to the PNP/MTAP phosphorylase family.</text>
</comment>
<reference evidence="16" key="1">
    <citation type="submission" date="2022-11" db="UniProtKB">
        <authorList>
            <consortium name="WormBaseParasite"/>
        </authorList>
    </citation>
    <scope>IDENTIFICATION</scope>
</reference>
<dbReference type="InterPro" id="IPR000845">
    <property type="entry name" value="Nucleoside_phosphorylase_d"/>
</dbReference>
<sequence length="613" mass="67938">EIYSSENKYEIVANIARAVAIALNELHQRAVIHLDIKAENFVIALQEDQRTLTVDPFSFKLIDFNTSVLGTDHVNQKVDVWAFGIMIYGLLYSKLNEFNELNVNVMSDKSRYSRLDSELNYYRSNPSNTNLDIIINILFADSVTLDELLPKLSPQYDYFGDGQQPIYRQQAGNFGNSFGGGNNFLNNGDNTVNFDFLCKCQAKSSLIKSSTPSSGDLSTQQQVQQLQEQVKKLQEQINKSQQGKSSFEQFAQMLSLADGLDCNCSGHSTPWTGWPSSSLINGGNNVEMPNINPYNIPHQIIPPTNNNRVINPLSIAGNGQFIPMGGFRPNNYNDLIWLNKRIISIAGIKNDFPQIGIICGSGLNNLADRMEKPIIIPFDKLPGFPLPSVIGHKGNVIFGWLGGKYCICLQGRFHPYEHNMDMALCTMPVRLMAMMGVKTLIASNAAGGVNPNLNIGDLMILRDHIFMPGLIGFSPLVGLNDPRFGNRFVSMQNAYDQKLRQKAFVLAKNFGISIKEGVYLMNAGPHYETTAEVSLAAKLGADAVGMSTCHEVMVARQLGLRCFAFSLITNCSSLDLDNPMDISHSDVLEIGRKISEKASEWIAQLIDNLDNDL</sequence>
<evidence type="ECO:0000256" key="9">
    <source>
        <dbReference type="ARBA" id="ARBA00023950"/>
    </source>
</evidence>
<evidence type="ECO:0000256" key="1">
    <source>
        <dbReference type="ARBA" id="ARBA00005058"/>
    </source>
</evidence>
<dbReference type="SUPFAM" id="SSF53167">
    <property type="entry name" value="Purine and uridine phosphorylases"/>
    <property type="match status" value="1"/>
</dbReference>
<dbReference type="PANTHER" id="PTHR11904">
    <property type="entry name" value="METHYLTHIOADENOSINE/PURINE NUCLEOSIDE PHOSPHORYLASE"/>
    <property type="match status" value="1"/>
</dbReference>
<dbReference type="Gene3D" id="1.10.510.10">
    <property type="entry name" value="Transferase(Phosphotransferase) domain 1"/>
    <property type="match status" value="1"/>
</dbReference>
<dbReference type="GO" id="GO:0004731">
    <property type="term" value="F:purine-nucleoside phosphorylase activity"/>
    <property type="evidence" value="ECO:0007669"/>
    <property type="project" value="UniProtKB-EC"/>
</dbReference>
<dbReference type="NCBIfam" id="TIGR01697">
    <property type="entry name" value="PNPH-PUNA-XAPA"/>
    <property type="match status" value="1"/>
</dbReference>
<dbReference type="GO" id="GO:0005524">
    <property type="term" value="F:ATP binding"/>
    <property type="evidence" value="ECO:0007669"/>
    <property type="project" value="InterPro"/>
</dbReference>
<dbReference type="InterPro" id="IPR011268">
    <property type="entry name" value="Purine_phosphorylase"/>
</dbReference>
<evidence type="ECO:0000256" key="8">
    <source>
        <dbReference type="ARBA" id="ARBA00023929"/>
    </source>
</evidence>
<dbReference type="EC" id="2.4.2.1" evidence="3"/>
<comment type="catalytic activity">
    <reaction evidence="10">
        <text>guanosine + phosphate = alpha-D-ribose 1-phosphate + guanine</text>
        <dbReference type="Rhea" id="RHEA:13233"/>
        <dbReference type="ChEBI" id="CHEBI:16235"/>
        <dbReference type="ChEBI" id="CHEBI:16750"/>
        <dbReference type="ChEBI" id="CHEBI:43474"/>
        <dbReference type="ChEBI" id="CHEBI:57720"/>
        <dbReference type="EC" id="2.4.2.1"/>
    </reaction>
</comment>
<comment type="catalytic activity">
    <reaction evidence="8">
        <text>2'-deoxyguanosine + phosphate = 2-deoxy-alpha-D-ribose 1-phosphate + guanine</text>
        <dbReference type="Rhea" id="RHEA:27738"/>
        <dbReference type="ChEBI" id="CHEBI:16235"/>
        <dbReference type="ChEBI" id="CHEBI:17172"/>
        <dbReference type="ChEBI" id="CHEBI:43474"/>
        <dbReference type="ChEBI" id="CHEBI:57259"/>
        <dbReference type="EC" id="2.4.2.1"/>
    </reaction>
</comment>